<dbReference type="CDD" id="cd01115">
    <property type="entry name" value="SLC13_permease"/>
    <property type="match status" value="1"/>
</dbReference>
<feature type="transmembrane region" description="Helical" evidence="5">
    <location>
        <begin position="270"/>
        <end position="287"/>
    </location>
</feature>
<dbReference type="AlphaFoldDB" id="A0A4S4NNN7"/>
<dbReference type="Proteomes" id="UP000308528">
    <property type="component" value="Unassembled WGS sequence"/>
</dbReference>
<reference evidence="6 7" key="1">
    <citation type="submission" date="2019-04" db="EMBL/GenBank/DDBJ databases">
        <title>Lewinella litorea sp. nov., isolated from a marine sand.</title>
        <authorList>
            <person name="Yoon J.-H."/>
        </authorList>
    </citation>
    <scope>NUCLEOTIDE SEQUENCE [LARGE SCALE GENOMIC DNA]</scope>
    <source>
        <strain evidence="6 7">HSMS-39</strain>
    </source>
</reference>
<feature type="transmembrane region" description="Helical" evidence="5">
    <location>
        <begin position="414"/>
        <end position="432"/>
    </location>
</feature>
<dbReference type="PANTHER" id="PTHR10283">
    <property type="entry name" value="SOLUTE CARRIER FAMILY 13 MEMBER"/>
    <property type="match status" value="1"/>
</dbReference>
<feature type="transmembrane region" description="Helical" evidence="5">
    <location>
        <begin position="82"/>
        <end position="99"/>
    </location>
</feature>
<proteinExistence type="predicted"/>
<dbReference type="EMBL" id="SRSF01000001">
    <property type="protein sequence ID" value="THH41619.1"/>
    <property type="molecule type" value="Genomic_DNA"/>
</dbReference>
<keyword evidence="3 5" id="KW-1133">Transmembrane helix</keyword>
<dbReference type="InterPro" id="IPR001898">
    <property type="entry name" value="SLC13A/DASS"/>
</dbReference>
<dbReference type="GO" id="GO:0005886">
    <property type="term" value="C:plasma membrane"/>
    <property type="evidence" value="ECO:0007669"/>
    <property type="project" value="TreeGrafter"/>
</dbReference>
<dbReference type="GO" id="GO:1905039">
    <property type="term" value="P:carboxylic acid transmembrane transport"/>
    <property type="evidence" value="ECO:0007669"/>
    <property type="project" value="UniProtKB-ARBA"/>
</dbReference>
<feature type="transmembrane region" description="Helical" evidence="5">
    <location>
        <begin position="176"/>
        <end position="202"/>
    </location>
</feature>
<feature type="transmembrane region" description="Helical" evidence="5">
    <location>
        <begin position="138"/>
        <end position="156"/>
    </location>
</feature>
<dbReference type="NCBIfam" id="TIGR00785">
    <property type="entry name" value="dass"/>
    <property type="match status" value="1"/>
</dbReference>
<evidence type="ECO:0000256" key="4">
    <source>
        <dbReference type="ARBA" id="ARBA00023136"/>
    </source>
</evidence>
<feature type="transmembrane region" description="Helical" evidence="5">
    <location>
        <begin position="52"/>
        <end position="70"/>
    </location>
</feature>
<name>A0A4S4NNN7_9BACT</name>
<evidence type="ECO:0000256" key="1">
    <source>
        <dbReference type="ARBA" id="ARBA00004141"/>
    </source>
</evidence>
<dbReference type="PANTHER" id="PTHR10283:SF82">
    <property type="entry name" value="SOLUTE CARRIER FAMILY 13 MEMBER 2"/>
    <property type="match status" value="1"/>
</dbReference>
<feature type="transmembrane region" description="Helical" evidence="5">
    <location>
        <begin position="294"/>
        <end position="312"/>
    </location>
</feature>
<feature type="transmembrane region" description="Helical" evidence="5">
    <location>
        <begin position="452"/>
        <end position="472"/>
    </location>
</feature>
<organism evidence="6 7">
    <name type="scientific">Neolewinella litorea</name>
    <dbReference type="NCBI Taxonomy" id="2562452"/>
    <lineage>
        <taxon>Bacteria</taxon>
        <taxon>Pseudomonadati</taxon>
        <taxon>Bacteroidota</taxon>
        <taxon>Saprospiria</taxon>
        <taxon>Saprospirales</taxon>
        <taxon>Lewinellaceae</taxon>
        <taxon>Neolewinella</taxon>
    </lineage>
</organism>
<gene>
    <name evidence="6" type="ORF">E4021_03225</name>
</gene>
<accession>A0A4S4NNN7</accession>
<comment type="subcellular location">
    <subcellularLocation>
        <location evidence="1">Membrane</location>
        <topology evidence="1">Multi-pass membrane protein</topology>
    </subcellularLocation>
</comment>
<dbReference type="OrthoDB" id="9766267at2"/>
<feature type="transmembrane region" description="Helical" evidence="5">
    <location>
        <begin position="105"/>
        <end position="131"/>
    </location>
</feature>
<keyword evidence="7" id="KW-1185">Reference proteome</keyword>
<comment type="caution">
    <text evidence="6">The sequence shown here is derived from an EMBL/GenBank/DDBJ whole genome shotgun (WGS) entry which is preliminary data.</text>
</comment>
<dbReference type="Pfam" id="PF00939">
    <property type="entry name" value="Na_sulph_symp"/>
    <property type="match status" value="1"/>
</dbReference>
<evidence type="ECO:0000313" key="6">
    <source>
        <dbReference type="EMBL" id="THH41619.1"/>
    </source>
</evidence>
<dbReference type="PROSITE" id="PS51257">
    <property type="entry name" value="PROKAR_LIPOPROTEIN"/>
    <property type="match status" value="1"/>
</dbReference>
<keyword evidence="2 5" id="KW-0812">Transmembrane</keyword>
<feature type="transmembrane region" description="Helical" evidence="5">
    <location>
        <begin position="332"/>
        <end position="354"/>
    </location>
</feature>
<dbReference type="GO" id="GO:0008514">
    <property type="term" value="F:organic anion transmembrane transporter activity"/>
    <property type="evidence" value="ECO:0007669"/>
    <property type="project" value="UniProtKB-ARBA"/>
</dbReference>
<dbReference type="RefSeq" id="WP_136456463.1">
    <property type="nucleotide sequence ID" value="NZ_SRSF01000001.1"/>
</dbReference>
<evidence type="ECO:0000256" key="5">
    <source>
        <dbReference type="SAM" id="Phobius"/>
    </source>
</evidence>
<evidence type="ECO:0000313" key="7">
    <source>
        <dbReference type="Proteomes" id="UP000308528"/>
    </source>
</evidence>
<feature type="transmembrane region" description="Helical" evidence="5">
    <location>
        <begin position="214"/>
        <end position="234"/>
    </location>
</feature>
<evidence type="ECO:0000256" key="2">
    <source>
        <dbReference type="ARBA" id="ARBA00022692"/>
    </source>
</evidence>
<protein>
    <submittedName>
        <fullName evidence="6">SLC13/DASS family transporter</fullName>
    </submittedName>
</protein>
<keyword evidence="4 5" id="KW-0472">Membrane</keyword>
<evidence type="ECO:0000256" key="3">
    <source>
        <dbReference type="ARBA" id="ARBA00022989"/>
    </source>
</evidence>
<sequence>MNTRTLGLFLGPLLFIACQLFLRPEGLPPAGTAVLATTVWMAVWWVTEAVPIAVTALLPIVLFPLSGAADLDVTTAGYGHRYVFLFLGGFLIAMAIEKWNLHRRIALGVIALIGSNVRMIILGAMAATALLSMWISNTATAVMMLPIATAIAAHLGDDPSTQVNENQQFGKALMLAVAYSASIGGMATLIGTPVNLVFAGVVREAFGVEISFARWFMLGFPIAVILLLMCWWYLTRVAFRFEQRAFRGGREEVRRQLAALGPMSAEEKKVLAVFSVTALAWIFRTSVLERFLPGFDDPIIAIIGGIALFLVPGPGGDDRALLEWSEAVKLPWGIILLLGSGFALAAGFGVSGLAEYIGASLRIPEGVGLLVVVLAVTAAVNFMTEITSNVATTSMLMPVLAAAALPLGVHPFTLMVPACLAGTCAFMLPVATPPNAVVFGSGYLTIPDMVRAGLWLNLISILVIALVCYFALPWLWEFNATSLPTWIGGAAE</sequence>
<feature type="transmembrane region" description="Helical" evidence="5">
    <location>
        <begin position="366"/>
        <end position="384"/>
    </location>
</feature>